<protein>
    <recommendedName>
        <fullName evidence="18">Laminin subunit beta-1</fullName>
    </recommendedName>
</protein>
<dbReference type="SMART" id="SM00180">
    <property type="entry name" value="EGF_Lam"/>
    <property type="match status" value="13"/>
</dbReference>
<dbReference type="SUPFAM" id="SSF57196">
    <property type="entry name" value="EGF/Laminin"/>
    <property type="match status" value="13"/>
</dbReference>
<feature type="domain" description="Laminin IV type B" evidence="15">
    <location>
        <begin position="154"/>
        <end position="415"/>
    </location>
</feature>
<keyword evidence="10" id="KW-0325">Glycoprotein</keyword>
<dbReference type="SMART" id="SM00181">
    <property type="entry name" value="EGF"/>
    <property type="match status" value="7"/>
</dbReference>
<feature type="domain" description="Laminin EGF-like" evidence="14">
    <location>
        <begin position="105"/>
        <end position="164"/>
    </location>
</feature>
<feature type="coiled-coil region" evidence="13">
    <location>
        <begin position="1190"/>
        <end position="1333"/>
    </location>
</feature>
<dbReference type="FunFam" id="2.10.25.10:FF:000135">
    <property type="entry name" value="Laminin subunit beta 4"/>
    <property type="match status" value="2"/>
</dbReference>
<name>A0A8S4A339_9EUPU</name>
<feature type="disulfide bond" evidence="12">
    <location>
        <begin position="648"/>
        <end position="657"/>
    </location>
</feature>
<feature type="non-terminal residue" evidence="16">
    <location>
        <position position="1"/>
    </location>
</feature>
<proteinExistence type="predicted"/>
<dbReference type="InterPro" id="IPR056558">
    <property type="entry name" value="LAMB1-4_helical"/>
</dbReference>
<dbReference type="EMBL" id="CAJHNH020008512">
    <property type="protein sequence ID" value="CAG5136273.1"/>
    <property type="molecule type" value="Genomic_DNA"/>
</dbReference>
<feature type="coiled-coil region" evidence="13">
    <location>
        <begin position="929"/>
        <end position="978"/>
    </location>
</feature>
<dbReference type="FunFam" id="2.10.25.10:FF:000090">
    <property type="entry name" value="laminin subunit alpha"/>
    <property type="match status" value="3"/>
</dbReference>
<feature type="domain" description="Laminin EGF-like" evidence="14">
    <location>
        <begin position="469"/>
        <end position="514"/>
    </location>
</feature>
<evidence type="ECO:0000256" key="1">
    <source>
        <dbReference type="ARBA" id="ARBA00004302"/>
    </source>
</evidence>
<sequence>VHGMCECTHNTKGLNCELCEDFYHDHPWRPARVNQPNVCKKCNCNSHATECHFDAARFQASGEVSGGVCDNCMHNTRGINCQECNPFFFQDSTRDIRDPEICQPCDCDTFGSQRNGECEQVTDEVAGTVAGRCTCKAFVTGSRCDRCVENYWNLQELNPFGCEPCSCNAGGTVPDVGCDMETGLCICKRYVTGMNCDKCYPGFYGLSADNRHGCSPCDCDLGGSISSTCDEISGQCQCRPHIRGRHCKEVDPGFFFAHLDNHIYEAEYGRGIGMPEVFHDVEVSVIRPGHVDPEGLCGEFSPRDDLKSVSLQPGARYEVVSPPSCLETGTTYKVLLTFNSYQPGQRTPEATLLIDSILLVPNSDYIPIYQGPGLPEYMKNEFLYNRCDVLQYPSLKSQLPEQCQRHTFSISAVLHNGAIDCDCDRTGSLSLECNPSGGQCECKPNVVGRRCDQCAPGTYGFGPAGCLPCNCHNIGSRDNFCNEETGECTCIQNVAGRACDQCRVSYWGFPQCRPCQCNENAATCDPLNGACINCENYTSGNYCERCEAGYYGDPRIGIKIPCRPCMCPGGPTSPVQHADTCSFDPRTQEVYCNCRPGYTGRNCDDCIENYYGAPTQLGGTCQPCTCNGNINPDDPGSCDGTTGECLKCLYHSEGFACEHCQLGYYGDATQQNCKRCVCYQLGTDYALGECNRETGQCPCLPNVVGQQCDRCAVAHWNITSREGCASCDCDPTGSVSLECNQLTGQCDCLPGRGGPKCADCEDLFYGDPNYQCLPCDCNPEGSRAMQCDRRTGQCVCVEGVTGFKCDRCARGTTGDLPNCVPCGECFDNWDKIIMELRDQTHDIVKRANDVSVTGAIKAFDDEFRLLQDNIDEINTILSSINFTQVDIKDIQNMLEAVKSNLTENTKALNGVDEDLRTATGQVKKDSFRIQLLKTRVDNLKALARELQDNATNIQIQEVGGAFEKVKEAERQSREAQAQVDGTSRYLAESERVRLEAERLIDARQERFREVLDENTKALDLLESDVTKLGGDLSDINNMVCGQPGAPCSALCGGGGCGRCGGDSCDGAVTISQTALDSARQAEELLNAKTRNATEILIPRMQEAKRDAEEARSDAQMAYDEAAKAKNLTEGTRVDVEDLVKRIRDFLIGNNTATPNDVEKIANEVLAMRISLRPEQINDLAMKINRVVSTLTDIDKILEETSENREAAEELKKQAEKASGDAQAIRNNAQEVRDALEETKRVQALAEGTIEKARKDIQDAESDLDMIKQDTGSVNVITLESQALLERLKERLDQLTKRYTALKVDKLDKAERAADEADKLAKEALDKARELDRDYGSASVELNVKHNQTQEAKDLATKLKARADDIYKFTATKLSDLKDIEQKIGGSEEKLVKLQEEIDRLNALMDEYLKEIRDKAKNYETC</sequence>
<dbReference type="FunFam" id="2.10.25.10:FF:000138">
    <property type="entry name" value="Laminin subunit beta 1"/>
    <property type="match status" value="1"/>
</dbReference>
<keyword evidence="7" id="KW-0130">Cell adhesion</keyword>
<evidence type="ECO:0000256" key="7">
    <source>
        <dbReference type="ARBA" id="ARBA00022889"/>
    </source>
</evidence>
<feature type="coiled-coil region" evidence="13">
    <location>
        <begin position="1100"/>
        <end position="1127"/>
    </location>
</feature>
<dbReference type="PROSITE" id="PS01248">
    <property type="entry name" value="EGF_LAM_1"/>
    <property type="match status" value="3"/>
</dbReference>
<feature type="domain" description="Laminin EGF-like" evidence="14">
    <location>
        <begin position="515"/>
        <end position="564"/>
    </location>
</feature>
<evidence type="ECO:0000256" key="11">
    <source>
        <dbReference type="ARBA" id="ARBA00023292"/>
    </source>
</evidence>
<dbReference type="PROSITE" id="PS51116">
    <property type="entry name" value="LAMININ_IVB"/>
    <property type="match status" value="1"/>
</dbReference>
<comment type="subcellular location">
    <subcellularLocation>
        <location evidence="1">Secreted</location>
        <location evidence="1">Extracellular space</location>
        <location evidence="1">Extracellular matrix</location>
        <location evidence="1">Basement membrane</location>
    </subcellularLocation>
</comment>
<feature type="coiled-coil region" evidence="13">
    <location>
        <begin position="1376"/>
        <end position="1417"/>
    </location>
</feature>
<dbReference type="FunFam" id="2.10.25.10:FF:000011">
    <property type="entry name" value="Cadherin EGF LAG seven-pass G-type receptor"/>
    <property type="match status" value="1"/>
</dbReference>
<evidence type="ECO:0000259" key="14">
    <source>
        <dbReference type="PROSITE" id="PS50027"/>
    </source>
</evidence>
<feature type="domain" description="Laminin EGF-like" evidence="14">
    <location>
        <begin position="775"/>
        <end position="821"/>
    </location>
</feature>
<feature type="domain" description="Laminin EGF-like" evidence="14">
    <location>
        <begin position="165"/>
        <end position="216"/>
    </location>
</feature>
<evidence type="ECO:0000313" key="16">
    <source>
        <dbReference type="EMBL" id="CAG5136273.1"/>
    </source>
</evidence>
<evidence type="ECO:0000256" key="6">
    <source>
        <dbReference type="ARBA" id="ARBA00022869"/>
    </source>
</evidence>
<keyword evidence="4" id="KW-0732">Signal</keyword>
<evidence type="ECO:0000256" key="8">
    <source>
        <dbReference type="ARBA" id="ARBA00023054"/>
    </source>
</evidence>
<dbReference type="PRINTS" id="PR00011">
    <property type="entry name" value="EGFLAMININ"/>
</dbReference>
<feature type="domain" description="Laminin EGF-like" evidence="14">
    <location>
        <begin position="421"/>
        <end position="468"/>
    </location>
</feature>
<evidence type="ECO:0000256" key="9">
    <source>
        <dbReference type="ARBA" id="ARBA00023157"/>
    </source>
</evidence>
<dbReference type="GO" id="GO:0009887">
    <property type="term" value="P:animal organ morphogenesis"/>
    <property type="evidence" value="ECO:0007669"/>
    <property type="project" value="TreeGrafter"/>
</dbReference>
<keyword evidence="6" id="KW-0084">Basement membrane</keyword>
<dbReference type="GO" id="GO:0005604">
    <property type="term" value="C:basement membrane"/>
    <property type="evidence" value="ECO:0007669"/>
    <property type="project" value="UniProtKB-SubCell"/>
</dbReference>
<feature type="disulfide bond" evidence="12">
    <location>
        <begin position="727"/>
        <end position="739"/>
    </location>
</feature>
<accession>A0A8S4A339</accession>
<feature type="domain" description="Laminin EGF-like" evidence="14">
    <location>
        <begin position="676"/>
        <end position="726"/>
    </location>
</feature>
<dbReference type="InterPro" id="IPR050440">
    <property type="entry name" value="Laminin/Netrin_ECM"/>
</dbReference>
<dbReference type="Pfam" id="PF23219">
    <property type="entry name" value="LAMB1"/>
    <property type="match status" value="1"/>
</dbReference>
<feature type="disulfide bond" evidence="12">
    <location>
        <begin position="775"/>
        <end position="787"/>
    </location>
</feature>
<feature type="disulfide bond" evidence="12">
    <location>
        <begin position="729"/>
        <end position="746"/>
    </location>
</feature>
<keyword evidence="3" id="KW-0272">Extracellular matrix</keyword>
<feature type="disulfide bond" evidence="12">
    <location>
        <begin position="442"/>
        <end position="451"/>
    </location>
</feature>
<evidence type="ECO:0000256" key="12">
    <source>
        <dbReference type="PROSITE-ProRule" id="PRU00460"/>
    </source>
</evidence>
<dbReference type="Gene3D" id="2.10.25.10">
    <property type="entry name" value="Laminin"/>
    <property type="match status" value="11"/>
</dbReference>
<feature type="domain" description="Laminin EGF-like" evidence="14">
    <location>
        <begin position="624"/>
        <end position="675"/>
    </location>
</feature>
<evidence type="ECO:0000256" key="3">
    <source>
        <dbReference type="ARBA" id="ARBA00022530"/>
    </source>
</evidence>
<feature type="disulfide bond" evidence="12">
    <location>
        <begin position="777"/>
        <end position="794"/>
    </location>
</feature>
<dbReference type="FunFam" id="2.10.25.10:FF:000065">
    <property type="entry name" value="Laminin subunit beta 1"/>
    <property type="match status" value="1"/>
</dbReference>
<feature type="disulfide bond" evidence="12">
    <location>
        <begin position="187"/>
        <end position="196"/>
    </location>
</feature>
<feature type="disulfide bond" evidence="12">
    <location>
        <begin position="471"/>
        <end position="488"/>
    </location>
</feature>
<keyword evidence="5" id="KW-0677">Repeat</keyword>
<dbReference type="PANTHER" id="PTHR10574">
    <property type="entry name" value="NETRIN/LAMININ-RELATED"/>
    <property type="match status" value="1"/>
</dbReference>
<dbReference type="PROSITE" id="PS50027">
    <property type="entry name" value="EGF_LAM_2"/>
    <property type="match status" value="9"/>
</dbReference>
<keyword evidence="9 12" id="KW-1015">Disulfide bond</keyword>
<feature type="disulfide bond" evidence="12">
    <location>
        <begin position="699"/>
        <end position="708"/>
    </location>
</feature>
<dbReference type="Proteomes" id="UP000678393">
    <property type="component" value="Unassembled WGS sequence"/>
</dbReference>
<evidence type="ECO:0000259" key="15">
    <source>
        <dbReference type="PROSITE" id="PS51116"/>
    </source>
</evidence>
<dbReference type="Gene3D" id="2.170.300.10">
    <property type="entry name" value="Tie2 ligand-binding domain superfamily"/>
    <property type="match status" value="1"/>
</dbReference>
<dbReference type="OrthoDB" id="5985440at2759"/>
<dbReference type="InterPro" id="IPR000742">
    <property type="entry name" value="EGF"/>
</dbReference>
<feature type="disulfide bond" evidence="12">
    <location>
        <begin position="421"/>
        <end position="433"/>
    </location>
</feature>
<dbReference type="PANTHER" id="PTHR10574:SF375">
    <property type="entry name" value="LAMININ SUBUNIT BETA-1"/>
    <property type="match status" value="1"/>
</dbReference>
<keyword evidence="2" id="KW-0964">Secreted</keyword>
<dbReference type="Pfam" id="PF00053">
    <property type="entry name" value="EGF_laminin"/>
    <property type="match status" value="11"/>
</dbReference>
<feature type="disulfide bond" evidence="12">
    <location>
        <begin position="135"/>
        <end position="144"/>
    </location>
</feature>
<feature type="domain" description="Laminin EGF-like" evidence="14">
    <location>
        <begin position="727"/>
        <end position="774"/>
    </location>
</feature>
<dbReference type="Gene3D" id="1.10.287.1490">
    <property type="match status" value="1"/>
</dbReference>
<dbReference type="GO" id="GO:0009888">
    <property type="term" value="P:tissue development"/>
    <property type="evidence" value="ECO:0007669"/>
    <property type="project" value="TreeGrafter"/>
</dbReference>
<evidence type="ECO:0000256" key="5">
    <source>
        <dbReference type="ARBA" id="ARBA00022737"/>
    </source>
</evidence>
<dbReference type="GO" id="GO:0007155">
    <property type="term" value="P:cell adhesion"/>
    <property type="evidence" value="ECO:0007669"/>
    <property type="project" value="UniProtKB-KW"/>
</dbReference>
<comment type="caution">
    <text evidence="16">The sequence shown here is derived from an EMBL/GenBank/DDBJ whole genome shotgun (WGS) entry which is preliminary data.</text>
</comment>
<feature type="disulfide bond" evidence="12">
    <location>
        <begin position="469"/>
        <end position="481"/>
    </location>
</feature>
<dbReference type="FunFam" id="2.10.25.10:FF:000130">
    <property type="entry name" value="Laminin subunit beta 1"/>
    <property type="match status" value="1"/>
</dbReference>
<dbReference type="Pfam" id="PF24973">
    <property type="entry name" value="EGF_LMN_ATRN"/>
    <property type="match status" value="2"/>
</dbReference>
<keyword evidence="11 12" id="KW-0424">Laminin EGF-like domain</keyword>
<keyword evidence="17" id="KW-1185">Reference proteome</keyword>
<comment type="caution">
    <text evidence="12">Lacks conserved residue(s) required for the propagation of feature annotation.</text>
</comment>
<evidence type="ECO:0000256" key="2">
    <source>
        <dbReference type="ARBA" id="ARBA00022525"/>
    </source>
</evidence>
<dbReference type="InterPro" id="IPR013015">
    <property type="entry name" value="Laminin_IV_B"/>
</dbReference>
<keyword evidence="8 13" id="KW-0175">Coiled coil</keyword>
<dbReference type="PROSITE" id="PS00022">
    <property type="entry name" value="EGF_1"/>
    <property type="match status" value="2"/>
</dbReference>
<reference evidence="16" key="1">
    <citation type="submission" date="2021-04" db="EMBL/GenBank/DDBJ databases">
        <authorList>
            <consortium name="Molecular Ecology Group"/>
        </authorList>
    </citation>
    <scope>NUCLEOTIDE SEQUENCE</scope>
</reference>
<feature type="disulfide bond" evidence="12">
    <location>
        <begin position="796"/>
        <end position="805"/>
    </location>
</feature>
<dbReference type="FunFam" id="2.10.25.10:FF:000280">
    <property type="entry name" value="Laminin subunit beta 4"/>
    <property type="match status" value="1"/>
</dbReference>
<feature type="disulfide bond" evidence="12">
    <location>
        <begin position="423"/>
        <end position="440"/>
    </location>
</feature>
<evidence type="ECO:0000256" key="4">
    <source>
        <dbReference type="ARBA" id="ARBA00022729"/>
    </source>
</evidence>
<feature type="disulfide bond" evidence="12">
    <location>
        <begin position="748"/>
        <end position="757"/>
    </location>
</feature>
<dbReference type="InterPro" id="IPR002049">
    <property type="entry name" value="LE_dom"/>
</dbReference>
<evidence type="ECO:0000256" key="13">
    <source>
        <dbReference type="SAM" id="Coils"/>
    </source>
</evidence>
<gene>
    <name evidence="16" type="ORF">CUNI_LOCUS21831</name>
</gene>
<evidence type="ECO:0008006" key="18">
    <source>
        <dbReference type="Google" id="ProtNLM"/>
    </source>
</evidence>
<evidence type="ECO:0000313" key="17">
    <source>
        <dbReference type="Proteomes" id="UP000678393"/>
    </source>
</evidence>
<organism evidence="16 17">
    <name type="scientific">Candidula unifasciata</name>
    <dbReference type="NCBI Taxonomy" id="100452"/>
    <lineage>
        <taxon>Eukaryota</taxon>
        <taxon>Metazoa</taxon>
        <taxon>Spiralia</taxon>
        <taxon>Lophotrochozoa</taxon>
        <taxon>Mollusca</taxon>
        <taxon>Gastropoda</taxon>
        <taxon>Heterobranchia</taxon>
        <taxon>Euthyneura</taxon>
        <taxon>Panpulmonata</taxon>
        <taxon>Eupulmonata</taxon>
        <taxon>Stylommatophora</taxon>
        <taxon>Helicina</taxon>
        <taxon>Helicoidea</taxon>
        <taxon>Geomitridae</taxon>
        <taxon>Candidula</taxon>
    </lineage>
</organism>
<dbReference type="Pfam" id="PF21199">
    <property type="entry name" value="LAMININ_IV_B"/>
    <property type="match status" value="1"/>
</dbReference>
<feature type="disulfide bond" evidence="12">
    <location>
        <begin position="490"/>
        <end position="499"/>
    </location>
</feature>
<dbReference type="InterPro" id="IPR056863">
    <property type="entry name" value="LMN_ATRN_NET-like_EGF"/>
</dbReference>
<feature type="disulfide bond" evidence="12">
    <location>
        <begin position="534"/>
        <end position="543"/>
    </location>
</feature>
<dbReference type="CDD" id="cd00055">
    <property type="entry name" value="EGF_Lam"/>
    <property type="match status" value="12"/>
</dbReference>
<evidence type="ECO:0000256" key="10">
    <source>
        <dbReference type="ARBA" id="ARBA00023180"/>
    </source>
</evidence>